<sequence length="66" mass="7683">MWAKGAYYYSGQGDQVYTLKKPDSMGQQTHWAYTAQFSLDDKYSQDEITIKKCFKVLVTQQPRPVL</sequence>
<organism evidence="1 2">
    <name type="scientific">Rangifer tarandus platyrhynchus</name>
    <name type="common">Svalbard reindeer</name>
    <dbReference type="NCBI Taxonomy" id="3082113"/>
    <lineage>
        <taxon>Eukaryota</taxon>
        <taxon>Metazoa</taxon>
        <taxon>Chordata</taxon>
        <taxon>Craniata</taxon>
        <taxon>Vertebrata</taxon>
        <taxon>Euteleostomi</taxon>
        <taxon>Mammalia</taxon>
        <taxon>Eutheria</taxon>
        <taxon>Laurasiatheria</taxon>
        <taxon>Artiodactyla</taxon>
        <taxon>Ruminantia</taxon>
        <taxon>Pecora</taxon>
        <taxon>Cervidae</taxon>
        <taxon>Odocoileinae</taxon>
        <taxon>Rangifer</taxon>
    </lineage>
</organism>
<evidence type="ECO:0000313" key="1">
    <source>
        <dbReference type="EMBL" id="CAN0248436.1"/>
    </source>
</evidence>
<evidence type="ECO:0000313" key="2">
    <source>
        <dbReference type="Proteomes" id="UP001162501"/>
    </source>
</evidence>
<dbReference type="EMBL" id="OX596108">
    <property type="protein sequence ID" value="CAN0248436.1"/>
    <property type="molecule type" value="Genomic_DNA"/>
</dbReference>
<proteinExistence type="predicted"/>
<gene>
    <name evidence="1" type="ORF">MRATA1EN22A_LOCUS14313</name>
</gene>
<reference evidence="1" key="2">
    <citation type="submission" date="2025-03" db="EMBL/GenBank/DDBJ databases">
        <authorList>
            <consortium name="ELIXIR-Norway"/>
            <consortium name="Elixir Norway"/>
        </authorList>
    </citation>
    <scope>NUCLEOTIDE SEQUENCE</scope>
</reference>
<accession>A0AC59Z683</accession>
<reference evidence="1" key="1">
    <citation type="submission" date="2023-05" db="EMBL/GenBank/DDBJ databases">
        <authorList>
            <consortium name="ELIXIR-Norway"/>
        </authorList>
    </citation>
    <scope>NUCLEOTIDE SEQUENCE</scope>
</reference>
<protein>
    <submittedName>
        <fullName evidence="1">Uncharacterized protein</fullName>
    </submittedName>
</protein>
<name>A0AC59Z683_RANTA</name>
<dbReference type="Proteomes" id="UP001162501">
    <property type="component" value="Chromosome 24"/>
</dbReference>